<evidence type="ECO:0000313" key="1">
    <source>
        <dbReference type="EMBL" id="GBB83392.1"/>
    </source>
</evidence>
<comment type="caution">
    <text evidence="1">The sequence shown here is derived from an EMBL/GenBank/DDBJ whole genome shotgun (WGS) entry which is preliminary data.</text>
</comment>
<sequence length="635" mass="74928">MDATYLPELCMKEILIDLKNHPSSLLKCSLLNHHWNQYFLPELWKNPFTKNFETKINSKRLIETLIQCLTINEKRSIIKDSNIINKNPYLMYTKYLKVIDLNNLVSFIILSFPVNHHLQIYKLLCFNFITNSKNISKIILSKHSVFNNNTDIFLYSNSRNLSTLKEIEFNGVILSNLIYNCSKICNDLRTITFYDLFERYTGDKYFNLKNLIKSQKNLKNLNIHGFLISQNRYLYEAIKFQAHSLNSINFTSIDFNKHCNLSYLTKCENLVDLQFLNCNFYGNLLSNKIINIDLYKNEEENDYYSDEDVDIIHVDINFRSNFFSKLNFLKFENCNQFGFYDNYSLILLIFGKNLKRFHIIGESDSINYLRSIDLLSIIITKCENLEELQISKCFIIHNNNNNNNNNNINNNSDIIVDQIIRSKLKFLKFEDCNQLYLLKNSSLILSFCGQNLNYLYIRGKEILEITKNLNLLLLLSTNCFNLKLLKLSIHEKFLNYIPTLFISCQKLEMVSFNNYDQKNLINIDLSKIGFNLPPSLKKFTMKMNLFFTPENFKEFLIHSKNLEVLNFKSCELFNNDHLNILIHYRNNNLKRLKINSAIKVDYDGLSRANQFLKIDSPKLVDLNILQMRELMAVED</sequence>
<reference evidence="1 3" key="1">
    <citation type="submission" date="2017-11" db="EMBL/GenBank/DDBJ databases">
        <title>The genome of Rhizophagus clarus HR1 reveals common genetic basis of auxotrophy among arbuscular mycorrhizal fungi.</title>
        <authorList>
            <person name="Kobayashi Y."/>
        </authorList>
    </citation>
    <scope>NUCLEOTIDE SEQUENCE [LARGE SCALE GENOMIC DNA]</scope>
    <source>
        <strain evidence="1 3">HR1</strain>
    </source>
</reference>
<evidence type="ECO:0008006" key="4">
    <source>
        <dbReference type="Google" id="ProtNLM"/>
    </source>
</evidence>
<dbReference type="InterPro" id="IPR032675">
    <property type="entry name" value="LRR_dom_sf"/>
</dbReference>
<dbReference type="EMBL" id="BEXD01000016">
    <property type="protein sequence ID" value="GBB83392.1"/>
    <property type="molecule type" value="Genomic_DNA"/>
</dbReference>
<dbReference type="AlphaFoldDB" id="A0A2Z6Q5C7"/>
<proteinExistence type="predicted"/>
<evidence type="ECO:0000313" key="2">
    <source>
        <dbReference type="EMBL" id="GES88700.1"/>
    </source>
</evidence>
<dbReference type="Proteomes" id="UP000615446">
    <property type="component" value="Unassembled WGS sequence"/>
</dbReference>
<accession>A0A2Z6Q5C7</accession>
<organism evidence="1 3">
    <name type="scientific">Rhizophagus clarus</name>
    <dbReference type="NCBI Taxonomy" id="94130"/>
    <lineage>
        <taxon>Eukaryota</taxon>
        <taxon>Fungi</taxon>
        <taxon>Fungi incertae sedis</taxon>
        <taxon>Mucoromycota</taxon>
        <taxon>Glomeromycotina</taxon>
        <taxon>Glomeromycetes</taxon>
        <taxon>Glomerales</taxon>
        <taxon>Glomeraceae</taxon>
        <taxon>Rhizophagus</taxon>
    </lineage>
</organism>
<dbReference type="Gene3D" id="3.80.10.10">
    <property type="entry name" value="Ribonuclease Inhibitor"/>
    <property type="match status" value="1"/>
</dbReference>
<dbReference type="EMBL" id="BLAL01000180">
    <property type="protein sequence ID" value="GES88700.1"/>
    <property type="molecule type" value="Genomic_DNA"/>
</dbReference>
<keyword evidence="3" id="KW-1185">Reference proteome</keyword>
<name>A0A2Z6Q5C7_9GLOM</name>
<protein>
    <recommendedName>
        <fullName evidence="4">F-box domain-containing protein</fullName>
    </recommendedName>
</protein>
<gene>
    <name evidence="2" type="ORF">RCL2_001563300</name>
    <name evidence="1" type="ORF">RclHR1_10110004</name>
</gene>
<evidence type="ECO:0000313" key="3">
    <source>
        <dbReference type="Proteomes" id="UP000247702"/>
    </source>
</evidence>
<dbReference type="OrthoDB" id="2351246at2759"/>
<dbReference type="Proteomes" id="UP000247702">
    <property type="component" value="Unassembled WGS sequence"/>
</dbReference>
<reference evidence="2" key="2">
    <citation type="submission" date="2019-10" db="EMBL/GenBank/DDBJ databases">
        <title>Conservation and host-specific expression of non-tandemly repeated heterogenous ribosome RNA gene in arbuscular mycorrhizal fungi.</title>
        <authorList>
            <person name="Maeda T."/>
            <person name="Kobayashi Y."/>
            <person name="Nakagawa T."/>
            <person name="Ezawa T."/>
            <person name="Yamaguchi K."/>
            <person name="Bino T."/>
            <person name="Nishimoto Y."/>
            <person name="Shigenobu S."/>
            <person name="Kawaguchi M."/>
        </authorList>
    </citation>
    <scope>NUCLEOTIDE SEQUENCE</scope>
    <source>
        <strain evidence="2">HR1</strain>
    </source>
</reference>